<feature type="non-terminal residue" evidence="1">
    <location>
        <position position="38"/>
    </location>
</feature>
<protein>
    <submittedName>
        <fullName evidence="1">Uncharacterized protein</fullName>
    </submittedName>
</protein>
<dbReference type="AlphaFoldDB" id="E2BQC3"/>
<reference evidence="1 2" key="1">
    <citation type="journal article" date="2010" name="Science">
        <title>Genomic comparison of the ants Camponotus floridanus and Harpegnathos saltator.</title>
        <authorList>
            <person name="Bonasio R."/>
            <person name="Zhang G."/>
            <person name="Ye C."/>
            <person name="Mutti N.S."/>
            <person name="Fang X."/>
            <person name="Qin N."/>
            <person name="Donahue G."/>
            <person name="Yang P."/>
            <person name="Li Q."/>
            <person name="Li C."/>
            <person name="Zhang P."/>
            <person name="Huang Z."/>
            <person name="Berger S.L."/>
            <person name="Reinberg D."/>
            <person name="Wang J."/>
            <person name="Liebig J."/>
        </authorList>
    </citation>
    <scope>NUCLEOTIDE SEQUENCE [LARGE SCALE GENOMIC DNA]</scope>
    <source>
        <strain evidence="1 2">R22 G/1</strain>
    </source>
</reference>
<organism evidence="2">
    <name type="scientific">Harpegnathos saltator</name>
    <name type="common">Jerdon's jumping ant</name>
    <dbReference type="NCBI Taxonomy" id="610380"/>
    <lineage>
        <taxon>Eukaryota</taxon>
        <taxon>Metazoa</taxon>
        <taxon>Ecdysozoa</taxon>
        <taxon>Arthropoda</taxon>
        <taxon>Hexapoda</taxon>
        <taxon>Insecta</taxon>
        <taxon>Pterygota</taxon>
        <taxon>Neoptera</taxon>
        <taxon>Endopterygota</taxon>
        <taxon>Hymenoptera</taxon>
        <taxon>Apocrita</taxon>
        <taxon>Aculeata</taxon>
        <taxon>Formicoidea</taxon>
        <taxon>Formicidae</taxon>
        <taxon>Ponerinae</taxon>
        <taxon>Ponerini</taxon>
        <taxon>Harpegnathos</taxon>
    </lineage>
</organism>
<keyword evidence="2" id="KW-1185">Reference proteome</keyword>
<accession>E2BQC3</accession>
<evidence type="ECO:0000313" key="1">
    <source>
        <dbReference type="EMBL" id="EFN82106.1"/>
    </source>
</evidence>
<evidence type="ECO:0000313" key="2">
    <source>
        <dbReference type="Proteomes" id="UP000008237"/>
    </source>
</evidence>
<dbReference type="EMBL" id="GL449711">
    <property type="protein sequence ID" value="EFN82106.1"/>
    <property type="molecule type" value="Genomic_DNA"/>
</dbReference>
<dbReference type="Proteomes" id="UP000008237">
    <property type="component" value="Unassembled WGS sequence"/>
</dbReference>
<feature type="non-terminal residue" evidence="1">
    <location>
        <position position="1"/>
    </location>
</feature>
<proteinExistence type="predicted"/>
<sequence length="38" mass="4542">LKFAKFIEGDSHLYENEIEEHDAEISKILNEDEYIDDE</sequence>
<name>E2BQC3_HARSA</name>
<dbReference type="InParanoid" id="E2BQC3"/>
<gene>
    <name evidence="1" type="ORF">EAI_04883</name>
</gene>